<keyword evidence="2 10" id="KW-0963">Cytoplasm</keyword>
<dbReference type="Gene3D" id="1.10.730.20">
    <property type="match status" value="1"/>
</dbReference>
<dbReference type="Gene3D" id="3.90.740.10">
    <property type="entry name" value="Valyl/Leucyl/Isoleucyl-tRNA synthetase, editing domain"/>
    <property type="match status" value="1"/>
</dbReference>
<keyword evidence="5 10" id="KW-0067">ATP-binding</keyword>
<keyword evidence="6 10" id="KW-0648">Protein biosynthesis</keyword>
<dbReference type="InterPro" id="IPR050081">
    <property type="entry name" value="Ile-tRNA_ligase"/>
</dbReference>
<evidence type="ECO:0000256" key="4">
    <source>
        <dbReference type="ARBA" id="ARBA00022741"/>
    </source>
</evidence>
<dbReference type="PROSITE" id="PS00178">
    <property type="entry name" value="AA_TRNA_LIGASE_I"/>
    <property type="match status" value="1"/>
</dbReference>
<evidence type="ECO:0000256" key="5">
    <source>
        <dbReference type="ARBA" id="ARBA00022840"/>
    </source>
</evidence>
<evidence type="ECO:0000259" key="12">
    <source>
        <dbReference type="Pfam" id="PF08264"/>
    </source>
</evidence>
<dbReference type="InterPro" id="IPR001412">
    <property type="entry name" value="aa-tRNA-synth_I_CS"/>
</dbReference>
<keyword evidence="10" id="KW-0862">Zinc</keyword>
<gene>
    <name evidence="10 13" type="primary">ileS</name>
    <name evidence="13" type="ORF">ACFSCW_02955</name>
</gene>
<evidence type="ECO:0000256" key="3">
    <source>
        <dbReference type="ARBA" id="ARBA00022598"/>
    </source>
</evidence>
<feature type="short sequence motif" description="'HIGH' region" evidence="10">
    <location>
        <begin position="64"/>
        <end position="74"/>
    </location>
</feature>
<keyword evidence="3 10" id="KW-0436">Ligase</keyword>
<feature type="domain" description="Methionyl/Valyl/Leucyl/Isoleucyl-tRNA synthetase anticodon-binding" evidence="12">
    <location>
        <begin position="751"/>
        <end position="906"/>
    </location>
</feature>
<dbReference type="Proteomes" id="UP001597115">
    <property type="component" value="Unassembled WGS sequence"/>
</dbReference>
<dbReference type="PANTHER" id="PTHR42765">
    <property type="entry name" value="SOLEUCYL-TRNA SYNTHETASE"/>
    <property type="match status" value="1"/>
</dbReference>
<comment type="catalytic activity">
    <reaction evidence="9 10">
        <text>tRNA(Ile) + L-isoleucine + ATP = L-isoleucyl-tRNA(Ile) + AMP + diphosphate</text>
        <dbReference type="Rhea" id="RHEA:11060"/>
        <dbReference type="Rhea" id="RHEA-COMP:9666"/>
        <dbReference type="Rhea" id="RHEA-COMP:9695"/>
        <dbReference type="ChEBI" id="CHEBI:30616"/>
        <dbReference type="ChEBI" id="CHEBI:33019"/>
        <dbReference type="ChEBI" id="CHEBI:58045"/>
        <dbReference type="ChEBI" id="CHEBI:78442"/>
        <dbReference type="ChEBI" id="CHEBI:78528"/>
        <dbReference type="ChEBI" id="CHEBI:456215"/>
        <dbReference type="EC" id="6.1.1.5"/>
    </reaction>
</comment>
<comment type="subunit">
    <text evidence="10">Monomer.</text>
</comment>
<dbReference type="PANTHER" id="PTHR42765:SF1">
    <property type="entry name" value="ISOLEUCINE--TRNA LIGASE, MITOCHONDRIAL"/>
    <property type="match status" value="1"/>
</dbReference>
<feature type="binding site" evidence="10">
    <location>
        <position position="965"/>
    </location>
    <ligand>
        <name>Zn(2+)</name>
        <dbReference type="ChEBI" id="CHEBI:29105"/>
    </ligand>
</feature>
<comment type="subcellular location">
    <subcellularLocation>
        <location evidence="10">Cytoplasm</location>
    </subcellularLocation>
</comment>
<dbReference type="Pfam" id="PF00133">
    <property type="entry name" value="tRNA-synt_1"/>
    <property type="match status" value="1"/>
</dbReference>
<feature type="binding site" evidence="10">
    <location>
        <position position="674"/>
    </location>
    <ligand>
        <name>ATP</name>
        <dbReference type="ChEBI" id="CHEBI:30616"/>
    </ligand>
</feature>
<dbReference type="SUPFAM" id="SSF50677">
    <property type="entry name" value="ValRS/IleRS/LeuRS editing domain"/>
    <property type="match status" value="1"/>
</dbReference>
<evidence type="ECO:0000259" key="11">
    <source>
        <dbReference type="Pfam" id="PF00133"/>
    </source>
</evidence>
<comment type="caution">
    <text evidence="13">The sequence shown here is derived from an EMBL/GenBank/DDBJ whole genome shotgun (WGS) entry which is preliminary data.</text>
</comment>
<name>A0ABW4I005_9SPHN</name>
<dbReference type="EC" id="6.1.1.5" evidence="10"/>
<evidence type="ECO:0000256" key="10">
    <source>
        <dbReference type="HAMAP-Rule" id="MF_02002"/>
    </source>
</evidence>
<comment type="cofactor">
    <cofactor evidence="10">
        <name>Zn(2+)</name>
        <dbReference type="ChEBI" id="CHEBI:29105"/>
    </cofactor>
    <text evidence="10">Binds 1 zinc ion per subunit.</text>
</comment>
<reference evidence="14" key="1">
    <citation type="journal article" date="2019" name="Int. J. Syst. Evol. Microbiol.">
        <title>The Global Catalogue of Microorganisms (GCM) 10K type strain sequencing project: providing services to taxonomists for standard genome sequencing and annotation.</title>
        <authorList>
            <consortium name="The Broad Institute Genomics Platform"/>
            <consortium name="The Broad Institute Genome Sequencing Center for Infectious Disease"/>
            <person name="Wu L."/>
            <person name="Ma J."/>
        </authorList>
    </citation>
    <scope>NUCLEOTIDE SEQUENCE [LARGE SCALE GENOMIC DNA]</scope>
    <source>
        <strain evidence="14">CGMCC 1.16275</strain>
    </source>
</reference>
<dbReference type="InterPro" id="IPR013155">
    <property type="entry name" value="M/V/L/I-tRNA-synth_anticd-bd"/>
</dbReference>
<dbReference type="PRINTS" id="PR00984">
    <property type="entry name" value="TRNASYNTHILE"/>
</dbReference>
<dbReference type="Gene3D" id="3.40.50.620">
    <property type="entry name" value="HUPs"/>
    <property type="match status" value="2"/>
</dbReference>
<dbReference type="InterPro" id="IPR002301">
    <property type="entry name" value="Ile-tRNA-ligase"/>
</dbReference>
<accession>A0ABW4I005</accession>
<keyword evidence="10" id="KW-0479">Metal-binding</keyword>
<feature type="binding site" evidence="10">
    <location>
        <position position="979"/>
    </location>
    <ligand>
        <name>Zn(2+)</name>
        <dbReference type="ChEBI" id="CHEBI:29105"/>
    </ligand>
</feature>
<organism evidence="13 14">
    <name type="scientific">Sphingomonas tabacisoli</name>
    <dbReference type="NCBI Taxonomy" id="2249466"/>
    <lineage>
        <taxon>Bacteria</taxon>
        <taxon>Pseudomonadati</taxon>
        <taxon>Pseudomonadota</taxon>
        <taxon>Alphaproteobacteria</taxon>
        <taxon>Sphingomonadales</taxon>
        <taxon>Sphingomonadaceae</taxon>
        <taxon>Sphingomonas</taxon>
    </lineage>
</organism>
<sequence>MADNPTPPDYRDTVFLPKTGFPMKAGLPQKEPAILDRWQKLGLYERLREKRAGREKFILHDGPPYANGDMHIGHALNHILKDAVCRTQTLLGKDAPYVPGWDCHGLPIEWKVEEQYRAKKKNKDEVPLPEFRAECRAYAQHWVNVQREQIKRLGVLGAWDRPYLTMDFDAEATIVSELLKFADSGQLYRGAKPVMWSPVEKTALAEAEVEYEDITSTQIDVAFEIVASPIPELVGAHAVIWTTTPWTIPVNQAIAYGPEVEYTLTQVSGLAGYPHPAFAGKSVLVATDLVRAIEARLGISLQPLIGHVSKTFKGSDLAGTVARHPMHRLGGFFAKPRPFLAGDFVTTDQGTGLVHMAPDHGEDDFELCKANGLEPVFAVEGDGKYRADWGWLGGQGSVINPKFNAPDGPICSDLREAGALLAAAQDYKHSYPHSWRSKAKVIFRATAQWFVPMDKALSPSPSGEGTGVGTVRQAQRLGELPHPNPSPEGEGFAEDTLRSRALAAIDETRFVPDKGRNRIGSMVEGRPDWVLSRQRAWGVPITLFVDRKTGRYLTDPEVNARIVAAVKADGVDAWSDEAAQSLLGNAYRAEDYERVADILDVWFDSGCTHVFVLESGKWPELSWPADLYLEGSDQHRGWFQSSLLESCGTRGRAPYKAVLTHGFTMDAKGMKMSKSLGNTVDPLKLMTEYGADIIRLWALSIDFTEDHRIGKEILAGVADQYRKLRNTFRYLLGALEGFDDAERTTEFPELERYVLHRLAELDAELRQCIDDFEFSRYVRLLSDFANEDLSAFLFDIRKDCLYCDAPSNPKRRAYRTVLDILFNALVRWLAPVLTFTTEEVWQTRWPDENDSVHFAEWPEIEAGWLDAALGAKWERIRQFRSATTEAIEPLRRAKQVGSSLEARVQIDTDGEEDAELLRSVDFQEIAITSEMVITSNSTAGSFYVDPITKAHLKIEHVEYQKCGRCWRHLPEVTEDGGLCARCTEVVNG</sequence>
<evidence type="ECO:0000313" key="13">
    <source>
        <dbReference type="EMBL" id="MFD1610756.1"/>
    </source>
</evidence>
<evidence type="ECO:0000256" key="1">
    <source>
        <dbReference type="ARBA" id="ARBA00006887"/>
    </source>
</evidence>
<evidence type="ECO:0000256" key="8">
    <source>
        <dbReference type="ARBA" id="ARBA00025217"/>
    </source>
</evidence>
<feature type="short sequence motif" description="'KMSKS' region" evidence="10">
    <location>
        <begin position="671"/>
        <end position="675"/>
    </location>
</feature>
<dbReference type="SUPFAM" id="SSF47323">
    <property type="entry name" value="Anticodon-binding domain of a subclass of class I aminoacyl-tRNA synthetases"/>
    <property type="match status" value="1"/>
</dbReference>
<evidence type="ECO:0000256" key="7">
    <source>
        <dbReference type="ARBA" id="ARBA00023146"/>
    </source>
</evidence>
<evidence type="ECO:0000256" key="2">
    <source>
        <dbReference type="ARBA" id="ARBA00022490"/>
    </source>
</evidence>
<dbReference type="NCBIfam" id="TIGR00392">
    <property type="entry name" value="ileS"/>
    <property type="match status" value="1"/>
</dbReference>
<dbReference type="RefSeq" id="WP_380886729.1">
    <property type="nucleotide sequence ID" value="NZ_JBHUDY010000001.1"/>
</dbReference>
<evidence type="ECO:0000256" key="9">
    <source>
        <dbReference type="ARBA" id="ARBA00048359"/>
    </source>
</evidence>
<keyword evidence="14" id="KW-1185">Reference proteome</keyword>
<protein>
    <recommendedName>
        <fullName evidence="10">Isoleucine--tRNA ligase</fullName>
        <ecNumber evidence="10">6.1.1.5</ecNumber>
    </recommendedName>
    <alternativeName>
        <fullName evidence="10">Isoleucyl-tRNA synthetase</fullName>
        <shortName evidence="10">IleRS</shortName>
    </alternativeName>
</protein>
<dbReference type="GO" id="GO:0004822">
    <property type="term" value="F:isoleucine-tRNA ligase activity"/>
    <property type="evidence" value="ECO:0007669"/>
    <property type="project" value="UniProtKB-EC"/>
</dbReference>
<feature type="domain" description="Aminoacyl-tRNA synthetase class Ia" evidence="11">
    <location>
        <begin position="34"/>
        <end position="708"/>
    </location>
</feature>
<dbReference type="SUPFAM" id="SSF52374">
    <property type="entry name" value="Nucleotidylyl transferase"/>
    <property type="match status" value="1"/>
</dbReference>
<dbReference type="EMBL" id="JBHUDY010000001">
    <property type="protein sequence ID" value="MFD1610756.1"/>
    <property type="molecule type" value="Genomic_DNA"/>
</dbReference>
<dbReference type="InterPro" id="IPR009008">
    <property type="entry name" value="Val/Leu/Ile-tRNA-synth_edit"/>
</dbReference>
<dbReference type="InterPro" id="IPR009080">
    <property type="entry name" value="tRNAsynth_Ia_anticodon-bd"/>
</dbReference>
<evidence type="ECO:0000256" key="6">
    <source>
        <dbReference type="ARBA" id="ARBA00022917"/>
    </source>
</evidence>
<dbReference type="CDD" id="cd07960">
    <property type="entry name" value="Anticodon_Ia_Ile_BEm"/>
    <property type="match status" value="1"/>
</dbReference>
<feature type="binding site" evidence="10">
    <location>
        <position position="962"/>
    </location>
    <ligand>
        <name>Zn(2+)</name>
        <dbReference type="ChEBI" id="CHEBI:29105"/>
    </ligand>
</feature>
<dbReference type="InterPro" id="IPR014729">
    <property type="entry name" value="Rossmann-like_a/b/a_fold"/>
</dbReference>
<comment type="similarity">
    <text evidence="1 10">Belongs to the class-I aminoacyl-tRNA synthetase family. IleS type 1 subfamily.</text>
</comment>
<dbReference type="HAMAP" id="MF_02002">
    <property type="entry name" value="Ile_tRNA_synth_type1"/>
    <property type="match status" value="1"/>
</dbReference>
<comment type="domain">
    <text evidence="10">IleRS has two distinct active sites: one for aminoacylation and one for editing. The misactivated valine is translocated from the active site to the editing site, which sterically excludes the correctly activated isoleucine. The single editing site contains two valyl binding pockets, one specific for each substrate (Val-AMP or Val-tRNA(Ile)).</text>
</comment>
<keyword evidence="4 10" id="KW-0547">Nucleotide-binding</keyword>
<dbReference type="InterPro" id="IPR002300">
    <property type="entry name" value="aa-tRNA-synth_Ia"/>
</dbReference>
<evidence type="ECO:0000313" key="14">
    <source>
        <dbReference type="Proteomes" id="UP001597115"/>
    </source>
</evidence>
<feature type="binding site" evidence="10">
    <location>
        <position position="630"/>
    </location>
    <ligand>
        <name>L-isoleucyl-5'-AMP</name>
        <dbReference type="ChEBI" id="CHEBI:178002"/>
    </ligand>
</feature>
<comment type="function">
    <text evidence="8 10">Catalyzes the attachment of isoleucine to tRNA(Ile). As IleRS can inadvertently accommodate and process structurally similar amino acids such as valine, to avoid such errors it has two additional distinct tRNA(Ile)-dependent editing activities. One activity is designated as 'pretransfer' editing and involves the hydrolysis of activated Val-AMP. The other activity is designated 'posttransfer' editing and involves deacylation of mischarged Val-tRNA(Ile).</text>
</comment>
<dbReference type="InterPro" id="IPR023585">
    <property type="entry name" value="Ile-tRNA-ligase_type1"/>
</dbReference>
<dbReference type="InterPro" id="IPR033708">
    <property type="entry name" value="Anticodon_Ile_BEm"/>
</dbReference>
<feature type="binding site" evidence="10">
    <location>
        <position position="982"/>
    </location>
    <ligand>
        <name>Zn(2+)</name>
        <dbReference type="ChEBI" id="CHEBI:29105"/>
    </ligand>
</feature>
<proteinExistence type="inferred from homology"/>
<keyword evidence="7 10" id="KW-0030">Aminoacyl-tRNA synthetase</keyword>
<dbReference type="Pfam" id="PF08264">
    <property type="entry name" value="Anticodon_1"/>
    <property type="match status" value="1"/>
</dbReference>